<dbReference type="InterPro" id="IPR030388">
    <property type="entry name" value="G_ERA_dom"/>
</dbReference>
<dbReference type="GO" id="GO:0005829">
    <property type="term" value="C:cytosol"/>
    <property type="evidence" value="ECO:0007669"/>
    <property type="project" value="TreeGrafter"/>
</dbReference>
<dbReference type="InterPro" id="IPR004044">
    <property type="entry name" value="KH_dom_type_2"/>
</dbReference>
<dbReference type="PROSITE" id="PS51713">
    <property type="entry name" value="G_ERA"/>
    <property type="match status" value="1"/>
</dbReference>
<organism evidence="13 14">
    <name type="scientific">Aerococcus agrisoli</name>
    <dbReference type="NCBI Taxonomy" id="2487350"/>
    <lineage>
        <taxon>Bacteria</taxon>
        <taxon>Bacillati</taxon>
        <taxon>Bacillota</taxon>
        <taxon>Bacilli</taxon>
        <taxon>Lactobacillales</taxon>
        <taxon>Aerococcaceae</taxon>
        <taxon>Aerococcus</taxon>
    </lineage>
</organism>
<dbReference type="CDD" id="cd22534">
    <property type="entry name" value="KH-II_Era"/>
    <property type="match status" value="1"/>
</dbReference>
<keyword evidence="8" id="KW-1003">Cell membrane</keyword>
<evidence type="ECO:0000256" key="5">
    <source>
        <dbReference type="ARBA" id="ARBA00022884"/>
    </source>
</evidence>
<dbReference type="GO" id="GO:0000028">
    <property type="term" value="P:ribosomal small subunit assembly"/>
    <property type="evidence" value="ECO:0007669"/>
    <property type="project" value="TreeGrafter"/>
</dbReference>
<dbReference type="InterPro" id="IPR027417">
    <property type="entry name" value="P-loop_NTPase"/>
</dbReference>
<evidence type="ECO:0000256" key="8">
    <source>
        <dbReference type="HAMAP-Rule" id="MF_00367"/>
    </source>
</evidence>
<evidence type="ECO:0000256" key="1">
    <source>
        <dbReference type="ARBA" id="ARBA00007921"/>
    </source>
</evidence>
<dbReference type="NCBIfam" id="NF000908">
    <property type="entry name" value="PRK00089.1"/>
    <property type="match status" value="1"/>
</dbReference>
<keyword evidence="14" id="KW-1185">Reference proteome</keyword>
<dbReference type="OrthoDB" id="9805918at2"/>
<keyword evidence="8" id="KW-0699">rRNA-binding</keyword>
<comment type="subcellular location">
    <subcellularLocation>
        <location evidence="8">Cytoplasm</location>
    </subcellularLocation>
    <subcellularLocation>
        <location evidence="8">Cell membrane</location>
        <topology evidence="8">Peripheral membrane protein</topology>
    </subcellularLocation>
</comment>
<feature type="region of interest" description="G1" evidence="9">
    <location>
        <begin position="45"/>
        <end position="52"/>
    </location>
</feature>
<evidence type="ECO:0000259" key="12">
    <source>
        <dbReference type="PROSITE" id="PS51713"/>
    </source>
</evidence>
<keyword evidence="4 8" id="KW-0547">Nucleotide-binding</keyword>
<keyword evidence="6 8" id="KW-0342">GTP-binding</keyword>
<feature type="region of interest" description="G4" evidence="9">
    <location>
        <begin position="154"/>
        <end position="157"/>
    </location>
</feature>
<comment type="similarity">
    <text evidence="1 8 9 10">Belongs to the TRAFAC class TrmE-Era-EngA-EngB-Septin-like GTPase superfamily. Era GTPase family.</text>
</comment>
<accession>A0A3N4GP43</accession>
<dbReference type="Gene3D" id="3.40.50.300">
    <property type="entry name" value="P-loop containing nucleotide triphosphate hydrolases"/>
    <property type="match status" value="1"/>
</dbReference>
<dbReference type="PANTHER" id="PTHR42698">
    <property type="entry name" value="GTPASE ERA"/>
    <property type="match status" value="1"/>
</dbReference>
<evidence type="ECO:0000313" key="13">
    <source>
        <dbReference type="EMBL" id="RPA62416.1"/>
    </source>
</evidence>
<dbReference type="NCBIfam" id="TIGR00231">
    <property type="entry name" value="small_GTP"/>
    <property type="match status" value="1"/>
</dbReference>
<evidence type="ECO:0000256" key="9">
    <source>
        <dbReference type="PROSITE-ProRule" id="PRU01050"/>
    </source>
</evidence>
<comment type="caution">
    <text evidence="13">The sequence shown here is derived from an EMBL/GenBank/DDBJ whole genome shotgun (WGS) entry which is preliminary data.</text>
</comment>
<dbReference type="PRINTS" id="PR00326">
    <property type="entry name" value="GTP1OBG"/>
</dbReference>
<name>A0A3N4GP43_9LACT</name>
<feature type="domain" description="Era-type G" evidence="12">
    <location>
        <begin position="37"/>
        <end position="204"/>
    </location>
</feature>
<dbReference type="HAMAP" id="MF_00367">
    <property type="entry name" value="GTPase_Era"/>
    <property type="match status" value="1"/>
</dbReference>
<comment type="subunit">
    <text evidence="8">Monomer.</text>
</comment>
<keyword evidence="7 8" id="KW-0472">Membrane</keyword>
<dbReference type="SUPFAM" id="SSF54814">
    <property type="entry name" value="Prokaryotic type KH domain (KH-domain type II)"/>
    <property type="match status" value="1"/>
</dbReference>
<evidence type="ECO:0000256" key="7">
    <source>
        <dbReference type="ARBA" id="ARBA00023136"/>
    </source>
</evidence>
<feature type="binding site" evidence="8">
    <location>
        <begin position="92"/>
        <end position="96"/>
    </location>
    <ligand>
        <name>GTP</name>
        <dbReference type="ChEBI" id="CHEBI:37565"/>
    </ligand>
</feature>
<feature type="region of interest" description="G2" evidence="9">
    <location>
        <begin position="71"/>
        <end position="75"/>
    </location>
</feature>
<feature type="region of interest" description="G3" evidence="9">
    <location>
        <begin position="92"/>
        <end position="95"/>
    </location>
</feature>
<dbReference type="Pfam" id="PF07650">
    <property type="entry name" value="KH_2"/>
    <property type="match status" value="1"/>
</dbReference>
<dbReference type="InterPro" id="IPR005225">
    <property type="entry name" value="Small_GTP-bd"/>
</dbReference>
<dbReference type="GO" id="GO:0070181">
    <property type="term" value="F:small ribosomal subunit rRNA binding"/>
    <property type="evidence" value="ECO:0007669"/>
    <property type="project" value="UniProtKB-UniRule"/>
</dbReference>
<evidence type="ECO:0000259" key="11">
    <source>
        <dbReference type="PROSITE" id="PS50823"/>
    </source>
</evidence>
<evidence type="ECO:0000256" key="6">
    <source>
        <dbReference type="ARBA" id="ARBA00023134"/>
    </source>
</evidence>
<dbReference type="Pfam" id="PF01926">
    <property type="entry name" value="MMR_HSR1"/>
    <property type="match status" value="1"/>
</dbReference>
<dbReference type="Proteomes" id="UP000273977">
    <property type="component" value="Unassembled WGS sequence"/>
</dbReference>
<dbReference type="InterPro" id="IPR005662">
    <property type="entry name" value="GTPase_Era-like"/>
</dbReference>
<evidence type="ECO:0000313" key="14">
    <source>
        <dbReference type="Proteomes" id="UP000273977"/>
    </source>
</evidence>
<dbReference type="GO" id="GO:0005525">
    <property type="term" value="F:GTP binding"/>
    <property type="evidence" value="ECO:0007669"/>
    <property type="project" value="UniProtKB-UniRule"/>
</dbReference>
<comment type="function">
    <text evidence="8">An essential GTPase that binds both GDP and GTP, with rapid nucleotide exchange. Plays a role in 16S rRNA processing and 30S ribosomal subunit biogenesis and possibly also in cell cycle regulation and energy metabolism.</text>
</comment>
<feature type="domain" description="KH type-2" evidence="11">
    <location>
        <begin position="227"/>
        <end position="312"/>
    </location>
</feature>
<dbReference type="GO" id="GO:0043024">
    <property type="term" value="F:ribosomal small subunit binding"/>
    <property type="evidence" value="ECO:0007669"/>
    <property type="project" value="TreeGrafter"/>
</dbReference>
<keyword evidence="3 8" id="KW-0690">Ribosome biogenesis</keyword>
<evidence type="ECO:0000256" key="4">
    <source>
        <dbReference type="ARBA" id="ARBA00022741"/>
    </source>
</evidence>
<dbReference type="GO" id="GO:0003924">
    <property type="term" value="F:GTPase activity"/>
    <property type="evidence" value="ECO:0007669"/>
    <property type="project" value="UniProtKB-UniRule"/>
</dbReference>
<dbReference type="FunFam" id="3.30.300.20:FF:000003">
    <property type="entry name" value="GTPase Era"/>
    <property type="match status" value="1"/>
</dbReference>
<keyword evidence="8" id="KW-0963">Cytoplasm</keyword>
<evidence type="ECO:0000256" key="2">
    <source>
        <dbReference type="ARBA" id="ARBA00020484"/>
    </source>
</evidence>
<proteinExistence type="inferred from homology"/>
<sequence length="333" mass="37395">MNIEDFNINDFDNIEDLEKLLEGDEEETEEDGFQGFKSGFVAIVGRPNVGKSTFLNRVVGQKVAIMSDKAQTTRNKIQAVYTSDEAQIVFIDTPGIHKPHNELGEFMNTSAYQSLDEVDAILMLVNAEEPIGPGDKFVIEKIKGKKTRKFLGVNKIDKVSPENLAEFMQSIPNQEVFDGIIPLSALNGNNVEKLVDTLVDLLPEGPQYYPSDFLTDHPEYFVVSELIREQILKNTFDEIPHSVAVQVDSMQKDELDKVHVYATIIVDQKSQKGIIIGKGGKMIKKIGVEARKEIEALLGSGIYLELWVKIIKNWRNNKADLGNLGYNSKDYKN</sequence>
<feature type="binding site" evidence="8">
    <location>
        <begin position="154"/>
        <end position="157"/>
    </location>
    <ligand>
        <name>GTP</name>
        <dbReference type="ChEBI" id="CHEBI:37565"/>
    </ligand>
</feature>
<dbReference type="InterPro" id="IPR009019">
    <property type="entry name" value="KH_sf_prok-type"/>
</dbReference>
<dbReference type="GO" id="GO:0005886">
    <property type="term" value="C:plasma membrane"/>
    <property type="evidence" value="ECO:0007669"/>
    <property type="project" value="UniProtKB-SubCell"/>
</dbReference>
<keyword evidence="5 8" id="KW-0694">RNA-binding</keyword>
<dbReference type="AlphaFoldDB" id="A0A3N4GP43"/>
<feature type="region of interest" description="G5" evidence="9">
    <location>
        <begin position="183"/>
        <end position="185"/>
    </location>
</feature>
<feature type="binding site" evidence="8">
    <location>
        <begin position="45"/>
        <end position="52"/>
    </location>
    <ligand>
        <name>GTP</name>
        <dbReference type="ChEBI" id="CHEBI:37565"/>
    </ligand>
</feature>
<dbReference type="PROSITE" id="PS50823">
    <property type="entry name" value="KH_TYPE_2"/>
    <property type="match status" value="1"/>
</dbReference>
<protein>
    <recommendedName>
        <fullName evidence="2 8">GTPase Era</fullName>
    </recommendedName>
</protein>
<dbReference type="PANTHER" id="PTHR42698:SF1">
    <property type="entry name" value="GTPASE ERA, MITOCHONDRIAL"/>
    <property type="match status" value="1"/>
</dbReference>
<dbReference type="InterPro" id="IPR006073">
    <property type="entry name" value="GTP-bd"/>
</dbReference>
<gene>
    <name evidence="8" type="primary">era</name>
    <name evidence="13" type="ORF">EF384_02015</name>
</gene>
<dbReference type="FunFam" id="3.40.50.300:FF:000094">
    <property type="entry name" value="GTPase Era"/>
    <property type="match status" value="1"/>
</dbReference>
<evidence type="ECO:0000256" key="10">
    <source>
        <dbReference type="RuleBase" id="RU003761"/>
    </source>
</evidence>
<dbReference type="EMBL" id="RKMG01000004">
    <property type="protein sequence ID" value="RPA62416.1"/>
    <property type="molecule type" value="Genomic_DNA"/>
</dbReference>
<dbReference type="NCBIfam" id="TIGR00436">
    <property type="entry name" value="era"/>
    <property type="match status" value="1"/>
</dbReference>
<evidence type="ECO:0000256" key="3">
    <source>
        <dbReference type="ARBA" id="ARBA00022517"/>
    </source>
</evidence>
<dbReference type="Gene3D" id="3.30.300.20">
    <property type="match status" value="1"/>
</dbReference>
<dbReference type="SUPFAM" id="SSF52540">
    <property type="entry name" value="P-loop containing nucleoside triphosphate hydrolases"/>
    <property type="match status" value="1"/>
</dbReference>
<dbReference type="CDD" id="cd04163">
    <property type="entry name" value="Era"/>
    <property type="match status" value="1"/>
</dbReference>
<reference evidence="13 14" key="1">
    <citation type="submission" date="2018-11" db="EMBL/GenBank/DDBJ databases">
        <title>Aerococcus sp. SJQ22, whole genome shotgun sequence.</title>
        <authorList>
            <person name="Sun L."/>
            <person name="Gao X."/>
            <person name="Chen W."/>
            <person name="Huang K."/>
        </authorList>
    </citation>
    <scope>NUCLEOTIDE SEQUENCE [LARGE SCALE GENOMIC DNA]</scope>
    <source>
        <strain evidence="13 14">SJQ22</strain>
    </source>
</reference>
<dbReference type="InterPro" id="IPR015946">
    <property type="entry name" value="KH_dom-like_a/b"/>
</dbReference>